<comment type="caution">
    <text evidence="1">The sequence shown here is derived from an EMBL/GenBank/DDBJ whole genome shotgun (WGS) entry which is preliminary data.</text>
</comment>
<keyword evidence="2" id="KW-1185">Reference proteome</keyword>
<dbReference type="Proteomes" id="UP000831701">
    <property type="component" value="Chromosome 2"/>
</dbReference>
<sequence length="352" mass="39552">MMTTSHSDIFTYHLVAIEIISVFGSIICCWNLSKDHINMLLVGFCLWSLIWYDMSINSSSSNDSLPLPHLPSNISSDKYCIMTPPSSFIFTSFFTTNILLLLPLCIFILYLGLQQWRRQSSASTATTSHSDIFTYHLVAVEMISITGCILSCFGIREENVTVSLVGLSFWYFTWYGETSFHVLTCVERYLAVVHPITYLSLRGERGIRVRNISIGCVWLLSIGGACLLTLEENFIFVDLCLLVSLLVVSSFCSLSALCALIRPRPGGNRAGTGRRLTNRKRRAFYTMVAILGVLLLRFIFNLSLVILILLTENFDCLMLSFGAWVNLPSSLVLPLLYLHRAGTLACRKNCNK</sequence>
<proteinExistence type="predicted"/>
<reference evidence="1" key="1">
    <citation type="submission" date="2022-04" db="EMBL/GenBank/DDBJ databases">
        <title>Jade perch genome.</title>
        <authorList>
            <person name="Chao B."/>
        </authorList>
    </citation>
    <scope>NUCLEOTIDE SEQUENCE</scope>
    <source>
        <strain evidence="1">CB-2022</strain>
    </source>
</reference>
<evidence type="ECO:0000313" key="1">
    <source>
        <dbReference type="EMBL" id="KAI3375588.1"/>
    </source>
</evidence>
<protein>
    <submittedName>
        <fullName evidence="1">Uncharacterized protein</fullName>
    </submittedName>
</protein>
<evidence type="ECO:0000313" key="2">
    <source>
        <dbReference type="Proteomes" id="UP000831701"/>
    </source>
</evidence>
<name>A0ACB8X650_9TELE</name>
<dbReference type="EMBL" id="CM041532">
    <property type="protein sequence ID" value="KAI3375588.1"/>
    <property type="molecule type" value="Genomic_DNA"/>
</dbReference>
<organism evidence="1 2">
    <name type="scientific">Scortum barcoo</name>
    <name type="common">barcoo grunter</name>
    <dbReference type="NCBI Taxonomy" id="214431"/>
    <lineage>
        <taxon>Eukaryota</taxon>
        <taxon>Metazoa</taxon>
        <taxon>Chordata</taxon>
        <taxon>Craniata</taxon>
        <taxon>Vertebrata</taxon>
        <taxon>Euteleostomi</taxon>
        <taxon>Actinopterygii</taxon>
        <taxon>Neopterygii</taxon>
        <taxon>Teleostei</taxon>
        <taxon>Neoteleostei</taxon>
        <taxon>Acanthomorphata</taxon>
        <taxon>Eupercaria</taxon>
        <taxon>Centrarchiformes</taxon>
        <taxon>Terapontoidei</taxon>
        <taxon>Terapontidae</taxon>
        <taxon>Scortum</taxon>
    </lineage>
</organism>
<gene>
    <name evidence="1" type="ORF">L3Q82_003900</name>
</gene>
<accession>A0ACB8X650</accession>